<keyword evidence="8" id="KW-1185">Reference proteome</keyword>
<sequence>MMNLVNDVQVLLLATVLAFAGIAKLLFPEPEPVRPAEIHGVPIPEPEPGWALRLRHSRPVGVTLGLAETMLGIGLLVTAHTAVRTAAMLLLAAATWVVAELRERTPDVGCGCLGGLFHEQVGRRSVFRTALLTAVAVGTLGGANSGVQAAQGGSWQVWLLFGAELSLLAALSPEPVALLRRAQRPAIPCERRRSPLAESHATLWDSPQWDEHCDLLASREPLDVWREGCWRFLAYPARRDGREIEVVFAVSTHDRDREVRVAIVPAEARFLSAPVPADVTATPPLLSAPVPEDVGVLSASVAEDVAGAPRFLSAPVSEDDAEDTGPHPRYVMAG</sequence>
<name>A0A3D9SND0_9ACTN</name>
<comment type="caution">
    <text evidence="7">The sequence shown here is derived from an EMBL/GenBank/DDBJ whole genome shotgun (WGS) entry which is preliminary data.</text>
</comment>
<dbReference type="UniPathway" id="UPA00895"/>
<keyword evidence="2" id="KW-0812">Transmembrane</keyword>
<protein>
    <submittedName>
        <fullName evidence="7">Methylamine utilization protein MauE</fullName>
    </submittedName>
</protein>
<comment type="subcellular location">
    <subcellularLocation>
        <location evidence="1">Membrane</location>
        <topology evidence="1">Multi-pass membrane protein</topology>
    </subcellularLocation>
</comment>
<reference evidence="7 8" key="1">
    <citation type="submission" date="2018-08" db="EMBL/GenBank/DDBJ databases">
        <title>Sequencing the genomes of 1000 actinobacteria strains.</title>
        <authorList>
            <person name="Klenk H.-P."/>
        </authorList>
    </citation>
    <scope>NUCLEOTIDE SEQUENCE [LARGE SCALE GENOMIC DNA]</scope>
    <source>
        <strain evidence="7 8">DSM 43927</strain>
    </source>
</reference>
<feature type="domain" description="Methylamine utilisation protein MauE" evidence="6">
    <location>
        <begin position="8"/>
        <end position="139"/>
    </location>
</feature>
<evidence type="ECO:0000256" key="1">
    <source>
        <dbReference type="ARBA" id="ARBA00004141"/>
    </source>
</evidence>
<evidence type="ECO:0000256" key="2">
    <source>
        <dbReference type="ARBA" id="ARBA00022692"/>
    </source>
</evidence>
<dbReference type="InterPro" id="IPR009908">
    <property type="entry name" value="Methylamine_util_MauE"/>
</dbReference>
<dbReference type="Proteomes" id="UP000256661">
    <property type="component" value="Unassembled WGS sequence"/>
</dbReference>
<dbReference type="GO" id="GO:0030416">
    <property type="term" value="P:methylamine metabolic process"/>
    <property type="evidence" value="ECO:0007669"/>
    <property type="project" value="InterPro"/>
</dbReference>
<dbReference type="EMBL" id="QTTT01000001">
    <property type="protein sequence ID" value="REE97452.1"/>
    <property type="molecule type" value="Genomic_DNA"/>
</dbReference>
<keyword evidence="3" id="KW-1133">Transmembrane helix</keyword>
<dbReference type="GO" id="GO:0016020">
    <property type="term" value="C:membrane"/>
    <property type="evidence" value="ECO:0007669"/>
    <property type="project" value="UniProtKB-SubCell"/>
</dbReference>
<proteinExistence type="predicted"/>
<organism evidence="7 8">
    <name type="scientific">Thermomonospora umbrina</name>
    <dbReference type="NCBI Taxonomy" id="111806"/>
    <lineage>
        <taxon>Bacteria</taxon>
        <taxon>Bacillati</taxon>
        <taxon>Actinomycetota</taxon>
        <taxon>Actinomycetes</taxon>
        <taxon>Streptosporangiales</taxon>
        <taxon>Thermomonosporaceae</taxon>
        <taxon>Thermomonospora</taxon>
    </lineage>
</organism>
<dbReference type="RefSeq" id="WP_116022945.1">
    <property type="nucleotide sequence ID" value="NZ_QTTT01000001.1"/>
</dbReference>
<evidence type="ECO:0000313" key="8">
    <source>
        <dbReference type="Proteomes" id="UP000256661"/>
    </source>
</evidence>
<dbReference type="AlphaFoldDB" id="A0A3D9SND0"/>
<dbReference type="OrthoDB" id="3474716at2"/>
<gene>
    <name evidence="7" type="ORF">DFJ69_2924</name>
</gene>
<accession>A0A3D9SND0</accession>
<evidence type="ECO:0000256" key="4">
    <source>
        <dbReference type="ARBA" id="ARBA00023136"/>
    </source>
</evidence>
<dbReference type="Pfam" id="PF07291">
    <property type="entry name" value="MauE"/>
    <property type="match status" value="1"/>
</dbReference>
<evidence type="ECO:0000313" key="7">
    <source>
        <dbReference type="EMBL" id="REE97452.1"/>
    </source>
</evidence>
<evidence type="ECO:0000259" key="6">
    <source>
        <dbReference type="Pfam" id="PF07291"/>
    </source>
</evidence>
<feature type="region of interest" description="Disordered" evidence="5">
    <location>
        <begin position="312"/>
        <end position="334"/>
    </location>
</feature>
<evidence type="ECO:0000256" key="3">
    <source>
        <dbReference type="ARBA" id="ARBA00022989"/>
    </source>
</evidence>
<evidence type="ECO:0000256" key="5">
    <source>
        <dbReference type="SAM" id="MobiDB-lite"/>
    </source>
</evidence>
<keyword evidence="4" id="KW-0472">Membrane</keyword>